<name>A0A1H1QYN4_9GAMM</name>
<keyword evidence="2" id="KW-1185">Reference proteome</keyword>
<evidence type="ECO:0000313" key="1">
    <source>
        <dbReference type="EMBL" id="SDS28493.1"/>
    </source>
</evidence>
<dbReference type="AlphaFoldDB" id="A0A1H1QYN4"/>
<accession>A0A1H1QYN4</accession>
<dbReference type="PANTHER" id="PTHR40045">
    <property type="entry name" value="YCGG FAMILY PROTEIN"/>
    <property type="match status" value="1"/>
</dbReference>
<dbReference type="STRING" id="487184.SAMN05216421_1242"/>
<dbReference type="Proteomes" id="UP000243207">
    <property type="component" value="Chromosome I"/>
</dbReference>
<sequence length="301" mass="34451">MMTLTHSIPPLYPFFNPVGLGEHGVAGKKLFKPWNKVMLTDAGQVVLYRGNGCPARAGSRHDNWMLDAVEGFESTLDEADFPCLFGKKAHKQNSIKFLFVRENCIQRDLIEGVTQYLNFVKSTELKHRLYSPLVIFFQNSFKENLKAEHEFSWQAIQYLHDNDAYAWPEGVAQSPDSPQFTFCFHGVQLFINISCPSHLKMQSRNLGKQVTFVINPRENFDHVAGADTISGIKIREKIRGRVKQFNDGLSPPTLGFYGDDDSLEWRQYQLEEPGGLYASVCPLKIRSNWIDKQVALWKPQY</sequence>
<dbReference type="PANTHER" id="PTHR40045:SF1">
    <property type="entry name" value="YQCI_YCGG FAMILY PROTEIN"/>
    <property type="match status" value="1"/>
</dbReference>
<gene>
    <name evidence="1" type="ORF">SAMN05216421_1242</name>
</gene>
<protein>
    <recommendedName>
        <fullName evidence="3">YqcI/YcgG family protein</fullName>
    </recommendedName>
</protein>
<dbReference type="RefSeq" id="WP_093392334.1">
    <property type="nucleotide sequence ID" value="NZ_LT629736.1"/>
</dbReference>
<dbReference type="InterPro" id="IPR014988">
    <property type="entry name" value="Uncharacterised_YqcI/YcgG"/>
</dbReference>
<evidence type="ECO:0000313" key="2">
    <source>
        <dbReference type="Proteomes" id="UP000243207"/>
    </source>
</evidence>
<reference evidence="2" key="1">
    <citation type="submission" date="2016-10" db="EMBL/GenBank/DDBJ databases">
        <authorList>
            <person name="Varghese N."/>
            <person name="Submissions S."/>
        </authorList>
    </citation>
    <scope>NUCLEOTIDE SEQUENCE [LARGE SCALE GENOMIC DNA]</scope>
    <source>
        <strain evidence="2">NRRL B-51270</strain>
    </source>
</reference>
<dbReference type="OrthoDB" id="112290at2"/>
<organism evidence="1 2">
    <name type="scientific">Halopseudomonas xinjiangensis</name>
    <dbReference type="NCBI Taxonomy" id="487184"/>
    <lineage>
        <taxon>Bacteria</taxon>
        <taxon>Pseudomonadati</taxon>
        <taxon>Pseudomonadota</taxon>
        <taxon>Gammaproteobacteria</taxon>
        <taxon>Pseudomonadales</taxon>
        <taxon>Pseudomonadaceae</taxon>
        <taxon>Halopseudomonas</taxon>
    </lineage>
</organism>
<proteinExistence type="predicted"/>
<evidence type="ECO:0008006" key="3">
    <source>
        <dbReference type="Google" id="ProtNLM"/>
    </source>
</evidence>
<dbReference type="EMBL" id="LT629736">
    <property type="protein sequence ID" value="SDS28493.1"/>
    <property type="molecule type" value="Genomic_DNA"/>
</dbReference>
<dbReference type="Pfam" id="PF08892">
    <property type="entry name" value="YqcI_YcgG"/>
    <property type="match status" value="1"/>
</dbReference>